<sequence length="156" mass="17621">MFRFIIHNLSPLKHVPFFALWFDAAAMIWNMLFSPEITHTIEEIEHEVSAWRGVSTSLHKFGGVQFNYGGKELGHIHGHGIVDVLFSRRIKTSLIREERAEDHHSFKRSGWVSYYIRSAADRDGALYLLSLAYQKSAGCTTRVPDTPVPLSAGGHA</sequence>
<dbReference type="Proteomes" id="UP001319180">
    <property type="component" value="Unassembled WGS sequence"/>
</dbReference>
<dbReference type="RefSeq" id="WP_254093786.1">
    <property type="nucleotide sequence ID" value="NZ_JAHESC010000066.1"/>
</dbReference>
<organism evidence="2 3">
    <name type="scientific">Dawidia soli</name>
    <dbReference type="NCBI Taxonomy" id="2782352"/>
    <lineage>
        <taxon>Bacteria</taxon>
        <taxon>Pseudomonadati</taxon>
        <taxon>Bacteroidota</taxon>
        <taxon>Cytophagia</taxon>
        <taxon>Cytophagales</taxon>
        <taxon>Chryseotaleaceae</taxon>
        <taxon>Dawidia</taxon>
    </lineage>
</organism>
<dbReference type="AlphaFoldDB" id="A0AAP2GGD7"/>
<dbReference type="InterPro" id="IPR040841">
    <property type="entry name" value="Luciferase_dom"/>
</dbReference>
<evidence type="ECO:0000313" key="3">
    <source>
        <dbReference type="Proteomes" id="UP001319180"/>
    </source>
</evidence>
<keyword evidence="3" id="KW-1185">Reference proteome</keyword>
<proteinExistence type="predicted"/>
<feature type="domain" description="Luciferase" evidence="1">
    <location>
        <begin position="70"/>
        <end position="132"/>
    </location>
</feature>
<comment type="caution">
    <text evidence="2">The sequence shown here is derived from an EMBL/GenBank/DDBJ whole genome shotgun (WGS) entry which is preliminary data.</text>
</comment>
<dbReference type="Pfam" id="PF17648">
    <property type="entry name" value="Luciferase"/>
    <property type="match status" value="1"/>
</dbReference>
<gene>
    <name evidence="2" type="ORF">KK078_27990</name>
</gene>
<accession>A0AAP2GGD7</accession>
<evidence type="ECO:0000259" key="1">
    <source>
        <dbReference type="Pfam" id="PF17648"/>
    </source>
</evidence>
<name>A0AAP2GGD7_9BACT</name>
<evidence type="ECO:0000313" key="2">
    <source>
        <dbReference type="EMBL" id="MBT1690439.1"/>
    </source>
</evidence>
<protein>
    <submittedName>
        <fullName evidence="2">DUF5519 family protein</fullName>
    </submittedName>
</protein>
<reference evidence="2 3" key="1">
    <citation type="submission" date="2021-05" db="EMBL/GenBank/DDBJ databases">
        <title>A Polyphasic approach of four new species of the genus Ohtaekwangia: Ohtaekwangia histidinii sp. nov., Ohtaekwangia cretensis sp. nov., Ohtaekwangia indiensis sp. nov., Ohtaekwangia reichenbachii sp. nov. from diverse environment.</title>
        <authorList>
            <person name="Octaviana S."/>
        </authorList>
    </citation>
    <scope>NUCLEOTIDE SEQUENCE [LARGE SCALE GENOMIC DNA]</scope>
    <source>
        <strain evidence="2 3">PWU37</strain>
    </source>
</reference>
<dbReference type="EMBL" id="JAHESC010000066">
    <property type="protein sequence ID" value="MBT1690439.1"/>
    <property type="molecule type" value="Genomic_DNA"/>
</dbReference>